<sequence>MAQENENNTNFGRCNQVCIWVSI</sequence>
<dbReference type="EMBL" id="GGEC01006148">
    <property type="protein sequence ID" value="MBW86631.1"/>
    <property type="molecule type" value="Transcribed_RNA"/>
</dbReference>
<organism evidence="1">
    <name type="scientific">Rhizophora mucronata</name>
    <name type="common">Asiatic mangrove</name>
    <dbReference type="NCBI Taxonomy" id="61149"/>
    <lineage>
        <taxon>Eukaryota</taxon>
        <taxon>Viridiplantae</taxon>
        <taxon>Streptophyta</taxon>
        <taxon>Embryophyta</taxon>
        <taxon>Tracheophyta</taxon>
        <taxon>Spermatophyta</taxon>
        <taxon>Magnoliopsida</taxon>
        <taxon>eudicotyledons</taxon>
        <taxon>Gunneridae</taxon>
        <taxon>Pentapetalae</taxon>
        <taxon>rosids</taxon>
        <taxon>fabids</taxon>
        <taxon>Malpighiales</taxon>
        <taxon>Rhizophoraceae</taxon>
        <taxon>Rhizophora</taxon>
    </lineage>
</organism>
<name>A0A2P2IZK7_RHIMU</name>
<dbReference type="AlphaFoldDB" id="A0A2P2IZK7"/>
<accession>A0A2P2IZK7</accession>
<proteinExistence type="predicted"/>
<evidence type="ECO:0000313" key="1">
    <source>
        <dbReference type="EMBL" id="MBW86631.1"/>
    </source>
</evidence>
<reference evidence="1" key="1">
    <citation type="submission" date="2018-02" db="EMBL/GenBank/DDBJ databases">
        <title>Rhizophora mucronata_Transcriptome.</title>
        <authorList>
            <person name="Meera S.P."/>
            <person name="Sreeshan A."/>
            <person name="Augustine A."/>
        </authorList>
    </citation>
    <scope>NUCLEOTIDE SEQUENCE</scope>
    <source>
        <tissue evidence="1">Leaf</tissue>
    </source>
</reference>
<protein>
    <submittedName>
        <fullName evidence="1">Uncharacterized protein</fullName>
    </submittedName>
</protein>